<evidence type="ECO:0000313" key="3">
    <source>
        <dbReference type="Proteomes" id="UP000460435"/>
    </source>
</evidence>
<name>A0A7K3LX58_9ACTN</name>
<protein>
    <submittedName>
        <fullName evidence="2">Antitoxin</fullName>
    </submittedName>
</protein>
<keyword evidence="3" id="KW-1185">Reference proteome</keyword>
<evidence type="ECO:0000313" key="2">
    <source>
        <dbReference type="EMBL" id="NDL55614.1"/>
    </source>
</evidence>
<dbReference type="EMBL" id="WLZY01000001">
    <property type="protein sequence ID" value="NDL55614.1"/>
    <property type="molecule type" value="Genomic_DNA"/>
</dbReference>
<feature type="region of interest" description="Disordered" evidence="1">
    <location>
        <begin position="1"/>
        <end position="20"/>
    </location>
</feature>
<proteinExistence type="predicted"/>
<accession>A0A7K3LX58</accession>
<feature type="compositionally biased region" description="Basic and acidic residues" evidence="1">
    <location>
        <begin position="11"/>
        <end position="20"/>
    </location>
</feature>
<dbReference type="Proteomes" id="UP000460435">
    <property type="component" value="Unassembled WGS sequence"/>
</dbReference>
<sequence>MGREGTQMLDRMAEAEGASREEVARRLLDRALAGAADDAAADLTALEASFGVCPEIEIMPRETSERGRHLVEMWQITP</sequence>
<comment type="caution">
    <text evidence="2">The sequence shown here is derived from an EMBL/GenBank/DDBJ whole genome shotgun (WGS) entry which is preliminary data.</text>
</comment>
<evidence type="ECO:0000256" key="1">
    <source>
        <dbReference type="SAM" id="MobiDB-lite"/>
    </source>
</evidence>
<organism evidence="2 3">
    <name type="scientific">Phytoactinopolyspora mesophila</name>
    <dbReference type="NCBI Taxonomy" id="2650750"/>
    <lineage>
        <taxon>Bacteria</taxon>
        <taxon>Bacillati</taxon>
        <taxon>Actinomycetota</taxon>
        <taxon>Actinomycetes</taxon>
        <taxon>Jiangellales</taxon>
        <taxon>Jiangellaceae</taxon>
        <taxon>Phytoactinopolyspora</taxon>
    </lineage>
</organism>
<gene>
    <name evidence="2" type="ORF">F7O44_00850</name>
</gene>
<dbReference type="AlphaFoldDB" id="A0A7K3LX58"/>
<reference evidence="2 3" key="1">
    <citation type="submission" date="2019-11" db="EMBL/GenBank/DDBJ databases">
        <authorList>
            <person name="Li X.-J."/>
            <person name="Feng X.-M."/>
        </authorList>
    </citation>
    <scope>NUCLEOTIDE SEQUENCE [LARGE SCALE GENOMIC DNA]</scope>
    <source>
        <strain evidence="2 3">XMNu-373</strain>
    </source>
</reference>